<dbReference type="Proteomes" id="UP001172101">
    <property type="component" value="Unassembled WGS sequence"/>
</dbReference>
<dbReference type="GeneID" id="85326501"/>
<gene>
    <name evidence="1" type="ORF">B0T26DRAFT_735262</name>
</gene>
<evidence type="ECO:0000313" key="2">
    <source>
        <dbReference type="Proteomes" id="UP001172101"/>
    </source>
</evidence>
<name>A0AA40DFV8_9PEZI</name>
<proteinExistence type="predicted"/>
<accession>A0AA40DFV8</accession>
<organism evidence="1 2">
    <name type="scientific">Lasiosphaeria miniovina</name>
    <dbReference type="NCBI Taxonomy" id="1954250"/>
    <lineage>
        <taxon>Eukaryota</taxon>
        <taxon>Fungi</taxon>
        <taxon>Dikarya</taxon>
        <taxon>Ascomycota</taxon>
        <taxon>Pezizomycotina</taxon>
        <taxon>Sordariomycetes</taxon>
        <taxon>Sordariomycetidae</taxon>
        <taxon>Sordariales</taxon>
        <taxon>Lasiosphaeriaceae</taxon>
        <taxon>Lasiosphaeria</taxon>
    </lineage>
</organism>
<comment type="caution">
    <text evidence="1">The sequence shown here is derived from an EMBL/GenBank/DDBJ whole genome shotgun (WGS) entry which is preliminary data.</text>
</comment>
<evidence type="ECO:0000313" key="1">
    <source>
        <dbReference type="EMBL" id="KAK0701929.1"/>
    </source>
</evidence>
<sequence>MTSAITPVTILASAEDGYPQWENANRQNTSQCPIYRLPNELMVAIMDISVHDDTRICIGREGSVRLCSHLSVNWAELDLRPRSHERDCVPSESVIRCLHPSHESVDHIFASYPRRTTPNSTISSRPSLAIFKMFDKEFDTTSVHTVRRCKIHSFDLAPSRPVTMKHLQRHLELRQAHPKDGDFALCPHVP</sequence>
<keyword evidence="2" id="KW-1185">Reference proteome</keyword>
<dbReference type="EMBL" id="JAUIRO010000009">
    <property type="protein sequence ID" value="KAK0701929.1"/>
    <property type="molecule type" value="Genomic_DNA"/>
</dbReference>
<protein>
    <submittedName>
        <fullName evidence="1">Uncharacterized protein</fullName>
    </submittedName>
</protein>
<reference evidence="1" key="1">
    <citation type="submission" date="2023-06" db="EMBL/GenBank/DDBJ databases">
        <title>Genome-scale phylogeny and comparative genomics of the fungal order Sordariales.</title>
        <authorList>
            <consortium name="Lawrence Berkeley National Laboratory"/>
            <person name="Hensen N."/>
            <person name="Bonometti L."/>
            <person name="Westerberg I."/>
            <person name="Brannstrom I.O."/>
            <person name="Guillou S."/>
            <person name="Cros-Aarteil S."/>
            <person name="Calhoun S."/>
            <person name="Haridas S."/>
            <person name="Kuo A."/>
            <person name="Mondo S."/>
            <person name="Pangilinan J."/>
            <person name="Riley R."/>
            <person name="LaButti K."/>
            <person name="Andreopoulos B."/>
            <person name="Lipzen A."/>
            <person name="Chen C."/>
            <person name="Yanf M."/>
            <person name="Daum C."/>
            <person name="Ng V."/>
            <person name="Clum A."/>
            <person name="Steindorff A."/>
            <person name="Ohm R."/>
            <person name="Martin F."/>
            <person name="Silar P."/>
            <person name="Natvig D."/>
            <person name="Lalanne C."/>
            <person name="Gautier V."/>
            <person name="Ament-velasquez S.L."/>
            <person name="Kruys A."/>
            <person name="Hutchinson M.I."/>
            <person name="Powell A.J."/>
            <person name="Barry K."/>
            <person name="Miller A.N."/>
            <person name="Grigoriev I.V."/>
            <person name="Debuchy R."/>
            <person name="Gladieux P."/>
            <person name="Thoren M.H."/>
            <person name="Johannesson H."/>
        </authorList>
    </citation>
    <scope>NUCLEOTIDE SEQUENCE</scope>
    <source>
        <strain evidence="1">SMH2392-1A</strain>
    </source>
</reference>
<dbReference type="AlphaFoldDB" id="A0AA40DFV8"/>
<dbReference type="RefSeq" id="XP_060289593.1">
    <property type="nucleotide sequence ID" value="XM_060443231.1"/>
</dbReference>